<accession>A0A2T5VEW8</accession>
<dbReference type="Gene3D" id="3.60.21.10">
    <property type="match status" value="1"/>
</dbReference>
<dbReference type="InterPro" id="IPR008334">
    <property type="entry name" value="5'-Nucleotdase_C"/>
</dbReference>
<dbReference type="GO" id="GO:0009166">
    <property type="term" value="P:nucleotide catabolic process"/>
    <property type="evidence" value="ECO:0007669"/>
    <property type="project" value="InterPro"/>
</dbReference>
<feature type="domain" description="Calcineurin-like phosphoesterase" evidence="3">
    <location>
        <begin position="82"/>
        <end position="321"/>
    </location>
</feature>
<protein>
    <submittedName>
        <fullName evidence="5">5'-nucleotidase/5'-nucleotidase/UDP-sugar diphosphatase</fullName>
    </submittedName>
</protein>
<dbReference type="Pfam" id="PF00149">
    <property type="entry name" value="Metallophos"/>
    <property type="match status" value="1"/>
</dbReference>
<evidence type="ECO:0000313" key="6">
    <source>
        <dbReference type="Proteomes" id="UP000244081"/>
    </source>
</evidence>
<dbReference type="Proteomes" id="UP000244081">
    <property type="component" value="Unassembled WGS sequence"/>
</dbReference>
<dbReference type="GO" id="GO:0000166">
    <property type="term" value="F:nucleotide binding"/>
    <property type="evidence" value="ECO:0007669"/>
    <property type="project" value="UniProtKB-KW"/>
</dbReference>
<organism evidence="5 6">
    <name type="scientific">Breoghania corrubedonensis</name>
    <dbReference type="NCBI Taxonomy" id="665038"/>
    <lineage>
        <taxon>Bacteria</taxon>
        <taxon>Pseudomonadati</taxon>
        <taxon>Pseudomonadota</taxon>
        <taxon>Alphaproteobacteria</taxon>
        <taxon>Hyphomicrobiales</taxon>
        <taxon>Stappiaceae</taxon>
        <taxon>Breoghania</taxon>
    </lineage>
</organism>
<dbReference type="RefSeq" id="WP_210203358.1">
    <property type="nucleotide sequence ID" value="NZ_QAYG01000001.1"/>
</dbReference>
<evidence type="ECO:0000256" key="1">
    <source>
        <dbReference type="ARBA" id="ARBA00022729"/>
    </source>
</evidence>
<keyword evidence="6" id="KW-1185">Reference proteome</keyword>
<dbReference type="PANTHER" id="PTHR11575:SF24">
    <property type="entry name" value="5'-NUCLEOTIDASE"/>
    <property type="match status" value="1"/>
</dbReference>
<evidence type="ECO:0000313" key="5">
    <source>
        <dbReference type="EMBL" id="PTW62294.1"/>
    </source>
</evidence>
<feature type="domain" description="5'-Nucleotidase C-terminal" evidence="4">
    <location>
        <begin position="420"/>
        <end position="594"/>
    </location>
</feature>
<gene>
    <name evidence="5" type="ORF">C8N35_101334</name>
</gene>
<dbReference type="Gene3D" id="3.90.780.10">
    <property type="entry name" value="5'-Nucleotidase, C-terminal domain"/>
    <property type="match status" value="1"/>
</dbReference>
<dbReference type="SUPFAM" id="SSF56300">
    <property type="entry name" value="Metallo-dependent phosphatases"/>
    <property type="match status" value="1"/>
</dbReference>
<dbReference type="InterPro" id="IPR004843">
    <property type="entry name" value="Calcineurin-like_PHP"/>
</dbReference>
<sequence length="656" mass="71162">MSTVVGGATISALSPMLVRRADAAPAAGELQLVAATPNPQGNVEKLFLLKGDPLSGPIRTIVAQDGAPVPEKTLAPGERRVLRLMHFNDMHNHMTDMSKKKGDTHRLAQMVKIVRETRERARKDEIVLFLSAGDDHTGSIFDELIGWNEDEFIADPGYRANAAAGIELATLGNHEFDRGSAQLRLGIRREARFPLLSANVHNSTHLERDRDYFPAAILQAKGLRVGVIGLTTAVDTRTGLDSDPTLQVVSPVRAVTNLYKAVEAASDVVVILSHCGYGAGMHRSGKSGAARKIGEGDFSIAEAIGPMSQKPVVLIGGHSHTELNTDGLDEHNMVSGVLLTQAKAFGQFLGNISMSVAADEGRDKWFNNVDLHPIKLRDDRVREGEAGYDDLEHDGDYDQAFETAVIAPMISALDEKLTEVIGTVDKDAPVSTQQTVRDRYSGEIALANFMNDTLVARSETFAAGKVDFSLFNASGLVHGIEAGPLTYRAWFDVMPYADQVEIARVTGAQIRDMLNSNARRIVRPEERDKVDVAEFIARGFLHFSSGIRYRIALGASPAEARAVDIILNGRPVEEVENDTFTMAFNTYIALGAGGEAWNGKLIAGGLEREVKGYDVRGFDFTHTGLVYRTELIARIRQIGTVGEVTGAKLDGRLTVA</sequence>
<dbReference type="PANTHER" id="PTHR11575">
    <property type="entry name" value="5'-NUCLEOTIDASE-RELATED"/>
    <property type="match status" value="1"/>
</dbReference>
<evidence type="ECO:0000259" key="3">
    <source>
        <dbReference type="Pfam" id="PF00149"/>
    </source>
</evidence>
<dbReference type="PRINTS" id="PR01607">
    <property type="entry name" value="APYRASEFAMLY"/>
</dbReference>
<dbReference type="GO" id="GO:0016787">
    <property type="term" value="F:hydrolase activity"/>
    <property type="evidence" value="ECO:0007669"/>
    <property type="project" value="UniProtKB-KW"/>
</dbReference>
<reference evidence="5 6" key="1">
    <citation type="submission" date="2018-04" db="EMBL/GenBank/DDBJ databases">
        <title>Genomic Encyclopedia of Archaeal and Bacterial Type Strains, Phase II (KMG-II): from individual species to whole genera.</title>
        <authorList>
            <person name="Goeker M."/>
        </authorList>
    </citation>
    <scope>NUCLEOTIDE SEQUENCE [LARGE SCALE GENOMIC DNA]</scope>
    <source>
        <strain evidence="5 6">DSM 23382</strain>
    </source>
</reference>
<keyword evidence="2" id="KW-0378">Hydrolase</keyword>
<comment type="similarity">
    <text evidence="2">Belongs to the 5'-nucleotidase family.</text>
</comment>
<name>A0A2T5VEW8_9HYPH</name>
<dbReference type="InterPro" id="IPR029052">
    <property type="entry name" value="Metallo-depent_PP-like"/>
</dbReference>
<keyword evidence="2" id="KW-0547">Nucleotide-binding</keyword>
<dbReference type="InterPro" id="IPR036907">
    <property type="entry name" value="5'-Nucleotdase_C_sf"/>
</dbReference>
<dbReference type="EMBL" id="QAYG01000001">
    <property type="protein sequence ID" value="PTW62294.1"/>
    <property type="molecule type" value="Genomic_DNA"/>
</dbReference>
<dbReference type="InterPro" id="IPR006179">
    <property type="entry name" value="5_nucleotidase/apyrase"/>
</dbReference>
<evidence type="ECO:0000256" key="2">
    <source>
        <dbReference type="RuleBase" id="RU362119"/>
    </source>
</evidence>
<dbReference type="Pfam" id="PF02872">
    <property type="entry name" value="5_nucleotid_C"/>
    <property type="match status" value="1"/>
</dbReference>
<dbReference type="AlphaFoldDB" id="A0A2T5VEW8"/>
<proteinExistence type="inferred from homology"/>
<comment type="caution">
    <text evidence="5">The sequence shown here is derived from an EMBL/GenBank/DDBJ whole genome shotgun (WGS) entry which is preliminary data.</text>
</comment>
<dbReference type="SUPFAM" id="SSF55816">
    <property type="entry name" value="5'-nucleotidase (syn. UDP-sugar hydrolase), C-terminal domain"/>
    <property type="match status" value="1"/>
</dbReference>
<evidence type="ECO:0000259" key="4">
    <source>
        <dbReference type="Pfam" id="PF02872"/>
    </source>
</evidence>
<keyword evidence="1" id="KW-0732">Signal</keyword>